<comment type="caution">
    <text evidence="1">The sequence shown here is derived from an EMBL/GenBank/DDBJ whole genome shotgun (WGS) entry which is preliminary data.</text>
</comment>
<sequence>NQVHLKMENYQGIPNDNTSKFKRRLPMSDNPEINRFIRKDGKLKWIPYKKLTNIEYLAHGGFGVVSKAKW</sequence>
<evidence type="ECO:0000313" key="2">
    <source>
        <dbReference type="Proteomes" id="UP000789860"/>
    </source>
</evidence>
<protein>
    <submittedName>
        <fullName evidence="1">5803_t:CDS:1</fullName>
    </submittedName>
</protein>
<reference evidence="1" key="1">
    <citation type="submission" date="2021-06" db="EMBL/GenBank/DDBJ databases">
        <authorList>
            <person name="Kallberg Y."/>
            <person name="Tangrot J."/>
            <person name="Rosling A."/>
        </authorList>
    </citation>
    <scope>NUCLEOTIDE SEQUENCE</scope>
    <source>
        <strain evidence="1">AU212A</strain>
    </source>
</reference>
<feature type="non-terminal residue" evidence="1">
    <location>
        <position position="70"/>
    </location>
</feature>
<organism evidence="1 2">
    <name type="scientific">Scutellospora calospora</name>
    <dbReference type="NCBI Taxonomy" id="85575"/>
    <lineage>
        <taxon>Eukaryota</taxon>
        <taxon>Fungi</taxon>
        <taxon>Fungi incertae sedis</taxon>
        <taxon>Mucoromycota</taxon>
        <taxon>Glomeromycotina</taxon>
        <taxon>Glomeromycetes</taxon>
        <taxon>Diversisporales</taxon>
        <taxon>Gigasporaceae</taxon>
        <taxon>Scutellospora</taxon>
    </lineage>
</organism>
<dbReference type="EMBL" id="CAJVPM010049665">
    <property type="protein sequence ID" value="CAG8725535.1"/>
    <property type="molecule type" value="Genomic_DNA"/>
</dbReference>
<dbReference type="Proteomes" id="UP000789860">
    <property type="component" value="Unassembled WGS sequence"/>
</dbReference>
<feature type="non-terminal residue" evidence="1">
    <location>
        <position position="1"/>
    </location>
</feature>
<keyword evidence="2" id="KW-1185">Reference proteome</keyword>
<evidence type="ECO:0000313" key="1">
    <source>
        <dbReference type="EMBL" id="CAG8725535.1"/>
    </source>
</evidence>
<gene>
    <name evidence="1" type="ORF">SCALOS_LOCUS11411</name>
</gene>
<proteinExistence type="predicted"/>
<accession>A0ACA9PUG2</accession>
<name>A0ACA9PUG2_9GLOM</name>